<reference evidence="3 4" key="1">
    <citation type="submission" date="2024-02" db="EMBL/GenBank/DDBJ databases">
        <authorList>
            <person name="Chen Y."/>
            <person name="Shah S."/>
            <person name="Dougan E. K."/>
            <person name="Thang M."/>
            <person name="Chan C."/>
        </authorList>
    </citation>
    <scope>NUCLEOTIDE SEQUENCE [LARGE SCALE GENOMIC DNA]</scope>
</reference>
<comment type="caution">
    <text evidence="3">The sequence shown here is derived from an EMBL/GenBank/DDBJ whole genome shotgun (WGS) entry which is preliminary data.</text>
</comment>
<keyword evidence="4" id="KW-1185">Reference proteome</keyword>
<feature type="compositionally biased region" description="Basic and acidic residues" evidence="2">
    <location>
        <begin position="564"/>
        <end position="574"/>
    </location>
</feature>
<evidence type="ECO:0000313" key="3">
    <source>
        <dbReference type="EMBL" id="CAK9112172.1"/>
    </source>
</evidence>
<feature type="region of interest" description="Disordered" evidence="2">
    <location>
        <begin position="442"/>
        <end position="461"/>
    </location>
</feature>
<accession>A0ABP0SIH5</accession>
<evidence type="ECO:0000256" key="1">
    <source>
        <dbReference type="SAM" id="Coils"/>
    </source>
</evidence>
<sequence length="738" mass="82326">MTDQLERGRALQVENQSLRNKLKRIGQPTDLQGAGQLSPRLAHVISARPSAEEVQQARTLLASRYQHATIACSSGASSDDIRLGELLRKRLELKKCQEKLKHLESSGESARLQLREAEEAIRVAQTTSLSLRRARQDVLDGGRATCGPLQLAKASLKQKQQQLKLLRLEAQSPELWPDAVKKLHRILQPFGEESLLRDVLLRWCHVALWSLRRLSNERRAQDGEQADTMEVRIGPVALLELVPQNFTTSTEEKLEVVLVARVDQQVQRTSSQQVQGKAAWLEHHFTFEALSWKSTLELEVLSVGDPDSLGCGSVDFLSLTPGKWHVLKERIWGSTSGWLELWAYLTVDRPASPAEDAVQADLVPKPTQRELQKKHSEELVRDEVPQGGPSRPAAKGMSQRELQRQELENLLEDLSDQQKKEAKMKSLETKIAEMQAELEAMRSAGTSARQKRDQKRLERHGNANVAGIEKFRSAGKRLAEPRATESVQDLAKTFGFRFEDLFKLGQEVIDEGTSLPACFRKGCHNRSVARHCLAPQIWPGEEYNIYGDSDTEEKLARRQEEAKTIIAQEKERMDGGVLGRMRRGGQTPGGARQRAAKRKEKKGEVKDTTPDPHAGTAEERPGRSTTPRRTPQTEPVSVLGNLKGLLAFAQDGDDAASEEHNVYGSDAEETFPKREEEAKEIIAQEKDRLEGMAVRMRQRGVMAPAAGAARERVAKKKEKKLGNAFAAVKATSSKPVGD</sequence>
<name>A0ABP0SIH5_9DINO</name>
<feature type="region of interest" description="Disordered" evidence="2">
    <location>
        <begin position="651"/>
        <end position="675"/>
    </location>
</feature>
<feature type="region of interest" description="Disordered" evidence="2">
    <location>
        <begin position="357"/>
        <end position="401"/>
    </location>
</feature>
<feature type="compositionally biased region" description="Basic and acidic residues" evidence="2">
    <location>
        <begin position="601"/>
        <end position="622"/>
    </location>
</feature>
<keyword evidence="1" id="KW-0175">Coiled coil</keyword>
<evidence type="ECO:0000313" key="4">
    <source>
        <dbReference type="Proteomes" id="UP001642484"/>
    </source>
</evidence>
<feature type="compositionally biased region" description="Basic and acidic residues" evidence="2">
    <location>
        <begin position="367"/>
        <end position="384"/>
    </location>
</feature>
<gene>
    <name evidence="3" type="ORF">CCMP2556_LOCUS52020</name>
</gene>
<protein>
    <submittedName>
        <fullName evidence="3">Uncharacterized protein</fullName>
    </submittedName>
</protein>
<organism evidence="3 4">
    <name type="scientific">Durusdinium trenchii</name>
    <dbReference type="NCBI Taxonomy" id="1381693"/>
    <lineage>
        <taxon>Eukaryota</taxon>
        <taxon>Sar</taxon>
        <taxon>Alveolata</taxon>
        <taxon>Dinophyceae</taxon>
        <taxon>Suessiales</taxon>
        <taxon>Symbiodiniaceae</taxon>
        <taxon>Durusdinium</taxon>
    </lineage>
</organism>
<feature type="region of interest" description="Disordered" evidence="2">
    <location>
        <begin position="564"/>
        <end position="636"/>
    </location>
</feature>
<feature type="coiled-coil region" evidence="1">
    <location>
        <begin position="86"/>
        <end position="120"/>
    </location>
</feature>
<dbReference type="EMBL" id="CAXAMN010027694">
    <property type="protein sequence ID" value="CAK9112172.1"/>
    <property type="molecule type" value="Genomic_DNA"/>
</dbReference>
<feature type="compositionally biased region" description="Low complexity" evidence="2">
    <location>
        <begin position="623"/>
        <end position="635"/>
    </location>
</feature>
<proteinExistence type="predicted"/>
<dbReference type="Proteomes" id="UP001642484">
    <property type="component" value="Unassembled WGS sequence"/>
</dbReference>
<evidence type="ECO:0000256" key="2">
    <source>
        <dbReference type="SAM" id="MobiDB-lite"/>
    </source>
</evidence>